<dbReference type="EMBL" id="FOOK01000029">
    <property type="protein sequence ID" value="SFG37552.1"/>
    <property type="molecule type" value="Genomic_DNA"/>
</dbReference>
<evidence type="ECO:0000256" key="1">
    <source>
        <dbReference type="ARBA" id="ARBA00023015"/>
    </source>
</evidence>
<evidence type="ECO:0000313" key="6">
    <source>
        <dbReference type="EMBL" id="SFG37552.1"/>
    </source>
</evidence>
<protein>
    <submittedName>
        <fullName evidence="6">Transcriptional regulator, TetR family</fullName>
    </submittedName>
</protein>
<evidence type="ECO:0000256" key="2">
    <source>
        <dbReference type="ARBA" id="ARBA00023125"/>
    </source>
</evidence>
<keyword evidence="2" id="KW-0238">DNA-binding</keyword>
<evidence type="ECO:0000313" key="7">
    <source>
        <dbReference type="Proteomes" id="UP000198661"/>
    </source>
</evidence>
<accession>A0A1I2RAQ8</accession>
<feature type="region of interest" description="Disordered" evidence="4">
    <location>
        <begin position="188"/>
        <end position="220"/>
    </location>
</feature>
<organism evidence="6 7">
    <name type="scientific">Planifilum fulgidum</name>
    <dbReference type="NCBI Taxonomy" id="201973"/>
    <lineage>
        <taxon>Bacteria</taxon>
        <taxon>Bacillati</taxon>
        <taxon>Bacillota</taxon>
        <taxon>Bacilli</taxon>
        <taxon>Bacillales</taxon>
        <taxon>Thermoactinomycetaceae</taxon>
        <taxon>Planifilum</taxon>
    </lineage>
</organism>
<dbReference type="AlphaFoldDB" id="A0A1I2RAQ8"/>
<evidence type="ECO:0000259" key="5">
    <source>
        <dbReference type="Pfam" id="PF13305"/>
    </source>
</evidence>
<evidence type="ECO:0000256" key="3">
    <source>
        <dbReference type="ARBA" id="ARBA00023163"/>
    </source>
</evidence>
<keyword evidence="7" id="KW-1185">Reference proteome</keyword>
<dbReference type="GO" id="GO:0003700">
    <property type="term" value="F:DNA-binding transcription factor activity"/>
    <property type="evidence" value="ECO:0007669"/>
    <property type="project" value="TreeGrafter"/>
</dbReference>
<dbReference type="Gene3D" id="1.10.357.10">
    <property type="entry name" value="Tetracycline Repressor, domain 2"/>
    <property type="match status" value="1"/>
</dbReference>
<dbReference type="InterPro" id="IPR050109">
    <property type="entry name" value="HTH-type_TetR-like_transc_reg"/>
</dbReference>
<dbReference type="InterPro" id="IPR025996">
    <property type="entry name" value="MT1864/Rv1816-like_C"/>
</dbReference>
<dbReference type="RefSeq" id="WP_092040249.1">
    <property type="nucleotide sequence ID" value="NZ_FOOK01000029.1"/>
</dbReference>
<dbReference type="PANTHER" id="PTHR30055:SF239">
    <property type="entry name" value="TRANSCRIPTIONAL REGULATORY PROTEIN"/>
    <property type="match status" value="1"/>
</dbReference>
<dbReference type="InterPro" id="IPR009057">
    <property type="entry name" value="Homeodomain-like_sf"/>
</dbReference>
<sequence length="220" mass="23759">MSPRIGLDLPAVLRAAAELADQRGFDSVTLASLSRKLSIRPPSLYNHVDGLGDLRKKLAVYGLRQLHDALSRAALGWSGDDAVRALGEAYITFARRRPGLYEATLRAPDPKDPEVQRAGKEITDLVVRVLSAYGLEKEAALHTVRGLRSLLHGFASLEQKGGFGLPLNPDQSLRLMIDTFLAGIRGMKRHGHPAEPSVASPPFSSHNQGGKEGLGEGESR</sequence>
<evidence type="ECO:0000256" key="4">
    <source>
        <dbReference type="SAM" id="MobiDB-lite"/>
    </source>
</evidence>
<reference evidence="6 7" key="1">
    <citation type="submission" date="2016-10" db="EMBL/GenBank/DDBJ databases">
        <authorList>
            <person name="de Groot N.N."/>
        </authorList>
    </citation>
    <scope>NUCLEOTIDE SEQUENCE [LARGE SCALE GENOMIC DNA]</scope>
    <source>
        <strain evidence="6 7">DSM 44945</strain>
    </source>
</reference>
<dbReference type="Proteomes" id="UP000198661">
    <property type="component" value="Unassembled WGS sequence"/>
</dbReference>
<proteinExistence type="predicted"/>
<dbReference type="STRING" id="201973.SAMN04488025_12932"/>
<dbReference type="InterPro" id="IPR036271">
    <property type="entry name" value="Tet_transcr_reg_TetR-rel_C_sf"/>
</dbReference>
<dbReference type="Pfam" id="PF13305">
    <property type="entry name" value="TetR_C_33"/>
    <property type="match status" value="1"/>
</dbReference>
<keyword evidence="3" id="KW-0804">Transcription</keyword>
<name>A0A1I2RAQ8_9BACL</name>
<dbReference type="SUPFAM" id="SSF46689">
    <property type="entry name" value="Homeodomain-like"/>
    <property type="match status" value="1"/>
</dbReference>
<keyword evidence="1" id="KW-0805">Transcription regulation</keyword>
<gene>
    <name evidence="6" type="ORF">SAMN04488025_12932</name>
</gene>
<dbReference type="GO" id="GO:0000976">
    <property type="term" value="F:transcription cis-regulatory region binding"/>
    <property type="evidence" value="ECO:0007669"/>
    <property type="project" value="TreeGrafter"/>
</dbReference>
<dbReference type="Gene3D" id="1.10.10.60">
    <property type="entry name" value="Homeodomain-like"/>
    <property type="match status" value="1"/>
</dbReference>
<dbReference type="OrthoDB" id="71867at2"/>
<feature type="domain" description="HTH-type transcriptional regulator MT1864/Rv1816-like C-terminal" evidence="5">
    <location>
        <begin position="83"/>
        <end position="180"/>
    </location>
</feature>
<dbReference type="PANTHER" id="PTHR30055">
    <property type="entry name" value="HTH-TYPE TRANSCRIPTIONAL REGULATOR RUTR"/>
    <property type="match status" value="1"/>
</dbReference>
<dbReference type="SUPFAM" id="SSF48498">
    <property type="entry name" value="Tetracyclin repressor-like, C-terminal domain"/>
    <property type="match status" value="1"/>
</dbReference>